<evidence type="ECO:0000256" key="6">
    <source>
        <dbReference type="SAM" id="MobiDB-lite"/>
    </source>
</evidence>
<name>A0AAN9THV1_9HEMI</name>
<dbReference type="PANTHER" id="PTHR12460">
    <property type="entry name" value="CYCLIN-DEPENDENT KINASE INHIBITOR-RELATED PROTEIN"/>
    <property type="match status" value="1"/>
</dbReference>
<reference evidence="8 9" key="1">
    <citation type="submission" date="2024-03" db="EMBL/GenBank/DDBJ databases">
        <title>Adaptation during the transition from Ophiocordyceps entomopathogen to insect associate is accompanied by gene loss and intensified selection.</title>
        <authorList>
            <person name="Ward C.M."/>
            <person name="Onetto C.A."/>
            <person name="Borneman A.R."/>
        </authorList>
    </citation>
    <scope>NUCLEOTIDE SEQUENCE [LARGE SCALE GENOMIC DNA]</scope>
    <source>
        <strain evidence="8">AWRI1</strain>
        <tissue evidence="8">Single Adult Female</tissue>
    </source>
</reference>
<dbReference type="EMBL" id="JBBCAQ010000032">
    <property type="protein sequence ID" value="KAK7584288.1"/>
    <property type="molecule type" value="Genomic_DNA"/>
</dbReference>
<keyword evidence="2" id="KW-0597">Phosphoprotein</keyword>
<keyword evidence="3" id="KW-0007">Acetylation</keyword>
<dbReference type="Gene3D" id="6.10.250.2560">
    <property type="match status" value="1"/>
</dbReference>
<feature type="region of interest" description="Disordered" evidence="6">
    <location>
        <begin position="764"/>
        <end position="1045"/>
    </location>
</feature>
<dbReference type="CDD" id="cd16981">
    <property type="entry name" value="CID_RPRD_like"/>
    <property type="match status" value="1"/>
</dbReference>
<dbReference type="InterPro" id="IPR008942">
    <property type="entry name" value="ENTH_VHS"/>
</dbReference>
<evidence type="ECO:0000313" key="9">
    <source>
        <dbReference type="Proteomes" id="UP001367676"/>
    </source>
</evidence>
<dbReference type="SMART" id="SM00582">
    <property type="entry name" value="RPR"/>
    <property type="match status" value="1"/>
</dbReference>
<dbReference type="SUPFAM" id="SSF48464">
    <property type="entry name" value="ENTH/VHS domain"/>
    <property type="match status" value="1"/>
</dbReference>
<dbReference type="PROSITE" id="PS51391">
    <property type="entry name" value="CID"/>
    <property type="match status" value="1"/>
</dbReference>
<evidence type="ECO:0000256" key="5">
    <source>
        <dbReference type="ARBA" id="ARBA00067342"/>
    </source>
</evidence>
<feature type="region of interest" description="Disordered" evidence="6">
    <location>
        <begin position="272"/>
        <end position="298"/>
    </location>
</feature>
<feature type="compositionally biased region" description="Pro residues" evidence="6">
    <location>
        <begin position="782"/>
        <end position="805"/>
    </location>
</feature>
<sequence length="1287" mass="142180">MIMADFQEDNFEQKLLGLKDTQESIQSLSLWCLKHSQQHKKIVSCWLHVLKKVKVEQRLTLFYLANDVIQYSKRKNFPFVESWATALQRATPLVRDDKVKHKILRLFKIWDERSVYDETFLADLSGLLTAHTKKSSSQLTAAELLQEFQPSTLFTKIRKCKALEEDTDLKLKIVKECSIPVSDPDALQVVVKDRRNGDDLMQDIEDGIVKLEAYTKALELEIKERIDVISVLEVSEQFYETQRGEAKVVCNAYRNFGNRIKTLKRKLEELLPTLPSPVPSPDIDAPSPSSGSDIDIPEDTKTVCYDSEKSFIGTDFVTAMNHVTENQNQLIRNVSQTYGLSDMNSLIYNSNTTNHYDEFAHQRHMNAAPIGYYKNNSHLELESPASPIERSMIDDSFTYRPEGNPIEVISSTNSDSHSSFNASGFLQNIMAANNVTMSTPTPVASNSGKIPGLESPTDNARDVFCFMEAKAKTPEEGAPVMWGDKPLTKYQSWPSPDITWTNSQETPVSPPAFEKESFSTPVEYVDTNHHAIVDNNGRYVFPCEPPPAPLLHRHHNQHEEQQPPPPLLQQRLDIDQRMLNHVASSQASDQIATIPLPKLDVDDRRQPVCSLPNRNLISLTDSPSSSANEPWKASNDSDYRGGRMPMPPSPPSDLANMKLPQDNIESVDMELSDDEAAESKGEGSAATSRHRRSSFKDEETQLKTATTAAANQVPGAEAQSGTEPQLLLPPPNPWDMMNMHPQGAGDTVPNASSMSEVDFNKMMNNFANPPPTLEPPTTGGGRPPPPPNFPHFQMPPLPGNQPPPHFGGDMQFPRPLMSIPPPPPPTVADSSANFHPRPDFGQPPPPPPNHMQRPPSFGPPFGFMPNPMFMNNGPMGATVTSTPTKEYPQQQQQPQYGHQPESPAVSSANEQGYSSNIEPLVKTRQFDKPEGGNAEAGEDIGALFDRAHEFASNKPMRSNLKEISLSDVLERSMTRSKDEEAQQEDSQTDAANDAVDSAIDNDLFSSVDDIDGNGGNAAGKDDGADDLYNNIDESQADASDNVATNSKKDVDQALAAAVMAAVSSSLAAATTPSSKTQSGNFKFVQNNDFVVYESEESTGGQEGDDGAGDFQTPVKQKTPFQAVMPKVAKSMMAPPPNFMEDDERSPWPLMPVIDLSNEGNEQNSFDEGGFQHFQQNANNAERTNGSPAAFLRQPGKNDFRPRFFGGGDRRFPSPGQRGGGGGGDMRGRGRFSSPRGDFRPRGGFQNQMRMPRTPGQFQQRGPGGANFQNSPRMFKGPRANRPFRRGW</sequence>
<dbReference type="FunFam" id="1.25.40.90:FF:000020">
    <property type="entry name" value="regulation of nuclear pre-mRNA domain-containing protein 2 isoform X1"/>
    <property type="match status" value="1"/>
</dbReference>
<evidence type="ECO:0000259" key="7">
    <source>
        <dbReference type="PROSITE" id="PS51391"/>
    </source>
</evidence>
<proteinExistence type="predicted"/>
<dbReference type="PANTHER" id="PTHR12460:SF40">
    <property type="entry name" value="REGULATION OF NUCLEAR PRE-MRNA DOMAIN-CONTAINING PROTEIN 2"/>
    <property type="match status" value="1"/>
</dbReference>
<comment type="subunit">
    <text evidence="4">Associates with the RNA polymerase II complex.</text>
</comment>
<keyword evidence="1" id="KW-0488">Methylation</keyword>
<keyword evidence="9" id="KW-1185">Reference proteome</keyword>
<accession>A0AAN9THV1</accession>
<comment type="caution">
    <text evidence="8">The sequence shown here is derived from an EMBL/GenBank/DDBJ whole genome shotgun (WGS) entry which is preliminary data.</text>
</comment>
<feature type="compositionally biased region" description="Polar residues" evidence="6">
    <location>
        <begin position="612"/>
        <end position="628"/>
    </location>
</feature>
<feature type="region of interest" description="Disordered" evidence="6">
    <location>
        <begin position="612"/>
        <end position="658"/>
    </location>
</feature>
<feature type="region of interest" description="Disordered" evidence="6">
    <location>
        <begin position="1094"/>
        <end position="1118"/>
    </location>
</feature>
<feature type="compositionally biased region" description="Low complexity" evidence="6">
    <location>
        <begin position="850"/>
        <end position="876"/>
    </location>
</feature>
<dbReference type="GO" id="GO:0031124">
    <property type="term" value="P:mRNA 3'-end processing"/>
    <property type="evidence" value="ECO:0007669"/>
    <property type="project" value="TreeGrafter"/>
</dbReference>
<gene>
    <name evidence="8" type="ORF">V9T40_005251</name>
</gene>
<evidence type="ECO:0000313" key="8">
    <source>
        <dbReference type="EMBL" id="KAK7584288.1"/>
    </source>
</evidence>
<dbReference type="Proteomes" id="UP001367676">
    <property type="component" value="Unassembled WGS sequence"/>
</dbReference>
<evidence type="ECO:0000256" key="2">
    <source>
        <dbReference type="ARBA" id="ARBA00022553"/>
    </source>
</evidence>
<dbReference type="Gene3D" id="1.25.40.90">
    <property type="match status" value="1"/>
</dbReference>
<dbReference type="InterPro" id="IPR006569">
    <property type="entry name" value="CID_dom"/>
</dbReference>
<organism evidence="8 9">
    <name type="scientific">Parthenolecanium corni</name>
    <dbReference type="NCBI Taxonomy" id="536013"/>
    <lineage>
        <taxon>Eukaryota</taxon>
        <taxon>Metazoa</taxon>
        <taxon>Ecdysozoa</taxon>
        <taxon>Arthropoda</taxon>
        <taxon>Hexapoda</taxon>
        <taxon>Insecta</taxon>
        <taxon>Pterygota</taxon>
        <taxon>Neoptera</taxon>
        <taxon>Paraneoptera</taxon>
        <taxon>Hemiptera</taxon>
        <taxon>Sternorrhyncha</taxon>
        <taxon>Coccoidea</taxon>
        <taxon>Coccidae</taxon>
        <taxon>Parthenolecanium</taxon>
    </lineage>
</organism>
<feature type="region of interest" description="Disordered" evidence="6">
    <location>
        <begin position="1180"/>
        <end position="1287"/>
    </location>
</feature>
<feature type="compositionally biased region" description="Basic and acidic residues" evidence="6">
    <location>
        <begin position="1195"/>
        <end position="1211"/>
    </location>
</feature>
<dbReference type="Pfam" id="PF16566">
    <property type="entry name" value="CREPT"/>
    <property type="match status" value="1"/>
</dbReference>
<evidence type="ECO:0000256" key="3">
    <source>
        <dbReference type="ARBA" id="ARBA00022990"/>
    </source>
</evidence>
<feature type="compositionally biased region" description="Polar residues" evidence="6">
    <location>
        <begin position="1031"/>
        <end position="1045"/>
    </location>
</feature>
<dbReference type="GO" id="GO:0000993">
    <property type="term" value="F:RNA polymerase II complex binding"/>
    <property type="evidence" value="ECO:0007669"/>
    <property type="project" value="TreeGrafter"/>
</dbReference>
<feature type="region of interest" description="Disordered" evidence="6">
    <location>
        <begin position="671"/>
        <end position="735"/>
    </location>
</feature>
<feature type="domain" description="CID" evidence="7">
    <location>
        <begin position="3"/>
        <end position="132"/>
    </location>
</feature>
<feature type="compositionally biased region" description="Polar residues" evidence="6">
    <location>
        <begin position="904"/>
        <end position="917"/>
    </location>
</feature>
<protein>
    <recommendedName>
        <fullName evidence="5">Regulation of nuclear pre-mRNA domain-containing protein 2</fullName>
    </recommendedName>
</protein>
<feature type="compositionally biased region" description="Basic and acidic residues" evidence="6">
    <location>
        <begin position="968"/>
        <end position="980"/>
    </location>
</feature>
<dbReference type="Pfam" id="PF04818">
    <property type="entry name" value="CID"/>
    <property type="match status" value="1"/>
</dbReference>
<dbReference type="InterPro" id="IPR032337">
    <property type="entry name" value="RPRD1A/B_C"/>
</dbReference>
<evidence type="ECO:0000256" key="4">
    <source>
        <dbReference type="ARBA" id="ARBA00062892"/>
    </source>
</evidence>
<feature type="region of interest" description="Disordered" evidence="6">
    <location>
        <begin position="548"/>
        <end position="567"/>
    </location>
</feature>
<evidence type="ECO:0000256" key="1">
    <source>
        <dbReference type="ARBA" id="ARBA00022481"/>
    </source>
</evidence>
<feature type="compositionally biased region" description="Low complexity" evidence="6">
    <location>
        <begin position="281"/>
        <end position="294"/>
    </location>
</feature>